<sequence>MDLVNASMNGATNIEDMATVDELFAKVEQLEQRVNEVEQFYSNATTKQPSTSRNSSKVKEKENEKEKEKHVFSKKRLQQDASRREAAAAKRMQDLMRQFGSVFRQITGLQKLAWPFMQPVDVAGLALNDYYKIIDRPMDFSTIKNQMEANDGTGYKHVREICADVRLVFKNAMKYNDEKSEVHKKAVRLLEIFEEKWLKFLPKVTLEEERREQEEAEAKANMQLALEASHAKLARDISTELYDIDMHIDELREMVVKQCRNISIMEKRKLGVALANLSPDDLNKALEIVAQGNLNFEANAEEVELDINAQSESTLWRLKFFVKDILKQQPGGSSKDANNNITSPNAADNDHNIISKRKRETCDALAKTAKNNITSSSKEANNDITSPNSSGSDHNIFSKRKRQNCDALAKTTKKRKTEPSS</sequence>
<dbReference type="InterPro" id="IPR027353">
    <property type="entry name" value="NET_dom"/>
</dbReference>
<dbReference type="Proteomes" id="UP001567538">
    <property type="component" value="Unassembled WGS sequence"/>
</dbReference>
<evidence type="ECO:0000256" key="2">
    <source>
        <dbReference type="ARBA" id="ARBA00023117"/>
    </source>
</evidence>
<feature type="compositionally biased region" description="Polar residues" evidence="5">
    <location>
        <begin position="330"/>
        <end position="346"/>
    </location>
</feature>
<feature type="region of interest" description="Disordered" evidence="5">
    <location>
        <begin position="373"/>
        <end position="421"/>
    </location>
</feature>
<evidence type="ECO:0000256" key="1">
    <source>
        <dbReference type="ARBA" id="ARBA00023015"/>
    </source>
</evidence>
<evidence type="ECO:0000313" key="9">
    <source>
        <dbReference type="Proteomes" id="UP001567538"/>
    </source>
</evidence>
<feature type="compositionally biased region" description="Polar residues" evidence="5">
    <location>
        <begin position="373"/>
        <end position="395"/>
    </location>
</feature>
<dbReference type="Pfam" id="PF17035">
    <property type="entry name" value="BET"/>
    <property type="match status" value="1"/>
</dbReference>
<feature type="compositionally biased region" description="Basic residues" evidence="5">
    <location>
        <begin position="411"/>
        <end position="421"/>
    </location>
</feature>
<dbReference type="Gene3D" id="1.20.1270.220">
    <property type="match status" value="1"/>
</dbReference>
<dbReference type="SUPFAM" id="SSF47370">
    <property type="entry name" value="Bromodomain"/>
    <property type="match status" value="1"/>
</dbReference>
<feature type="domain" description="Bromo" evidence="6">
    <location>
        <begin position="108"/>
        <end position="183"/>
    </location>
</feature>
<organism evidence="8 9">
    <name type="scientific">Salvia divinorum</name>
    <name type="common">Maria pastora</name>
    <name type="synonym">Diviner's sage</name>
    <dbReference type="NCBI Taxonomy" id="28513"/>
    <lineage>
        <taxon>Eukaryota</taxon>
        <taxon>Viridiplantae</taxon>
        <taxon>Streptophyta</taxon>
        <taxon>Embryophyta</taxon>
        <taxon>Tracheophyta</taxon>
        <taxon>Spermatophyta</taxon>
        <taxon>Magnoliopsida</taxon>
        <taxon>eudicotyledons</taxon>
        <taxon>Gunneridae</taxon>
        <taxon>Pentapetalae</taxon>
        <taxon>asterids</taxon>
        <taxon>lamiids</taxon>
        <taxon>Lamiales</taxon>
        <taxon>Lamiaceae</taxon>
        <taxon>Nepetoideae</taxon>
        <taxon>Mentheae</taxon>
        <taxon>Salviinae</taxon>
        <taxon>Salvia</taxon>
        <taxon>Salvia subgen. Calosphace</taxon>
    </lineage>
</organism>
<evidence type="ECO:0000256" key="4">
    <source>
        <dbReference type="PROSITE-ProRule" id="PRU00035"/>
    </source>
</evidence>
<evidence type="ECO:0000256" key="3">
    <source>
        <dbReference type="ARBA" id="ARBA00023163"/>
    </source>
</evidence>
<dbReference type="PANTHER" id="PTHR45926">
    <property type="entry name" value="OSJNBA0053K19.4 PROTEIN"/>
    <property type="match status" value="1"/>
</dbReference>
<dbReference type="Pfam" id="PF00439">
    <property type="entry name" value="Bromodomain"/>
    <property type="match status" value="1"/>
</dbReference>
<keyword evidence="2 4" id="KW-0103">Bromodomain</keyword>
<dbReference type="PRINTS" id="PR00503">
    <property type="entry name" value="BROMODOMAIN"/>
</dbReference>
<reference evidence="8 9" key="1">
    <citation type="submission" date="2024-06" db="EMBL/GenBank/DDBJ databases">
        <title>A chromosome level genome sequence of Diviner's sage (Salvia divinorum).</title>
        <authorList>
            <person name="Ford S.A."/>
            <person name="Ro D.-K."/>
            <person name="Ness R.W."/>
            <person name="Phillips M.A."/>
        </authorList>
    </citation>
    <scope>NUCLEOTIDE SEQUENCE [LARGE SCALE GENOMIC DNA]</scope>
    <source>
        <strain evidence="8">SAF-2024a</strain>
        <tissue evidence="8">Leaf</tissue>
    </source>
</reference>
<accession>A0ABD1GEV0</accession>
<name>A0ABD1GEV0_SALDI</name>
<feature type="compositionally biased region" description="Basic and acidic residues" evidence="5">
    <location>
        <begin position="57"/>
        <end position="84"/>
    </location>
</feature>
<dbReference type="SMART" id="SM00297">
    <property type="entry name" value="BROMO"/>
    <property type="match status" value="1"/>
</dbReference>
<comment type="caution">
    <text evidence="8">The sequence shown here is derived from an EMBL/GenBank/DDBJ whole genome shotgun (WGS) entry which is preliminary data.</text>
</comment>
<dbReference type="InterPro" id="IPR038336">
    <property type="entry name" value="NET_sf"/>
</dbReference>
<evidence type="ECO:0000256" key="5">
    <source>
        <dbReference type="SAM" id="MobiDB-lite"/>
    </source>
</evidence>
<feature type="region of interest" description="Disordered" evidence="5">
    <location>
        <begin position="329"/>
        <end position="354"/>
    </location>
</feature>
<dbReference type="EMBL" id="JBEAFC010000009">
    <property type="protein sequence ID" value="KAL1542462.1"/>
    <property type="molecule type" value="Genomic_DNA"/>
</dbReference>
<dbReference type="InterPro" id="IPR001487">
    <property type="entry name" value="Bromodomain"/>
</dbReference>
<dbReference type="InterPro" id="IPR036427">
    <property type="entry name" value="Bromodomain-like_sf"/>
</dbReference>
<proteinExistence type="predicted"/>
<keyword evidence="1" id="KW-0805">Transcription regulation</keyword>
<gene>
    <name evidence="8" type="ORF">AAHA92_26557</name>
</gene>
<keyword evidence="3" id="KW-0804">Transcription</keyword>
<feature type="domain" description="NET" evidence="7">
    <location>
        <begin position="252"/>
        <end position="333"/>
    </location>
</feature>
<evidence type="ECO:0000259" key="6">
    <source>
        <dbReference type="PROSITE" id="PS50014"/>
    </source>
</evidence>
<evidence type="ECO:0000313" key="8">
    <source>
        <dbReference type="EMBL" id="KAL1542462.1"/>
    </source>
</evidence>
<dbReference type="PROSITE" id="PS51525">
    <property type="entry name" value="NET"/>
    <property type="match status" value="1"/>
</dbReference>
<dbReference type="AlphaFoldDB" id="A0ABD1GEV0"/>
<feature type="compositionally biased region" description="Polar residues" evidence="5">
    <location>
        <begin position="40"/>
        <end position="55"/>
    </location>
</feature>
<dbReference type="PROSITE" id="PS50014">
    <property type="entry name" value="BROMODOMAIN_2"/>
    <property type="match status" value="1"/>
</dbReference>
<feature type="region of interest" description="Disordered" evidence="5">
    <location>
        <begin position="40"/>
        <end position="84"/>
    </location>
</feature>
<keyword evidence="9" id="KW-1185">Reference proteome</keyword>
<evidence type="ECO:0000259" key="7">
    <source>
        <dbReference type="PROSITE" id="PS51525"/>
    </source>
</evidence>
<protein>
    <submittedName>
        <fullName evidence="8">Transcription factor GTE6-like</fullName>
    </submittedName>
</protein>
<dbReference type="Gene3D" id="1.20.920.10">
    <property type="entry name" value="Bromodomain-like"/>
    <property type="match status" value="1"/>
</dbReference>